<dbReference type="AlphaFoldDB" id="A0A1J5QKG0"/>
<reference evidence="2" key="1">
    <citation type="submission" date="2016-10" db="EMBL/GenBank/DDBJ databases">
        <title>Sequence of Gallionella enrichment culture.</title>
        <authorList>
            <person name="Poehlein A."/>
            <person name="Muehling M."/>
            <person name="Daniel R."/>
        </authorList>
    </citation>
    <scope>NUCLEOTIDE SEQUENCE</scope>
</reference>
<comment type="caution">
    <text evidence="2">The sequence shown here is derived from an EMBL/GenBank/DDBJ whole genome shotgun (WGS) entry which is preliminary data.</text>
</comment>
<dbReference type="EMBL" id="MLJW01001855">
    <property type="protein sequence ID" value="OIQ76485.1"/>
    <property type="molecule type" value="Genomic_DNA"/>
</dbReference>
<feature type="compositionally biased region" description="Polar residues" evidence="1">
    <location>
        <begin position="130"/>
        <end position="160"/>
    </location>
</feature>
<protein>
    <submittedName>
        <fullName evidence="2">Uncharacterized protein</fullName>
    </submittedName>
</protein>
<evidence type="ECO:0000256" key="1">
    <source>
        <dbReference type="SAM" id="MobiDB-lite"/>
    </source>
</evidence>
<evidence type="ECO:0000313" key="2">
    <source>
        <dbReference type="EMBL" id="OIQ76485.1"/>
    </source>
</evidence>
<accession>A0A1J5QKG0</accession>
<organism evidence="2">
    <name type="scientific">mine drainage metagenome</name>
    <dbReference type="NCBI Taxonomy" id="410659"/>
    <lineage>
        <taxon>unclassified sequences</taxon>
        <taxon>metagenomes</taxon>
        <taxon>ecological metagenomes</taxon>
    </lineage>
</organism>
<name>A0A1J5QKG0_9ZZZZ</name>
<feature type="region of interest" description="Disordered" evidence="1">
    <location>
        <begin position="99"/>
        <end position="162"/>
    </location>
</feature>
<proteinExistence type="predicted"/>
<sequence length="201" mass="21966">MSQNRDAPAFQEYAASMLSRLPFRTMTLQDRGLLYTMRLECWVNVRLPNNHNDLAKVLGLPVAEVAGSLAAVMPFFEVVDGFIISPELENYRAHLADRKIKQSQGGKRGSAITNSKRKRPAKAVDDGAMSTPSSTSQLPRQAVVESSVQPSTEKPSQNQLAGRVVIDDPFVAEYEAAESCTADDYARASEVPPKISLPTVT</sequence>
<gene>
    <name evidence="2" type="ORF">GALL_418350</name>
</gene>